<keyword evidence="1" id="KW-0812">Transmembrane</keyword>
<dbReference type="Proteomes" id="UP000321523">
    <property type="component" value="Unassembled WGS sequence"/>
</dbReference>
<name>A0A512DKC5_9PROT</name>
<feature type="transmembrane region" description="Helical" evidence="1">
    <location>
        <begin position="12"/>
        <end position="34"/>
    </location>
</feature>
<reference evidence="2 3" key="1">
    <citation type="submission" date="2019-07" db="EMBL/GenBank/DDBJ databases">
        <title>Whole genome shotgun sequence of Skermanella aerolata NBRC 106429.</title>
        <authorList>
            <person name="Hosoyama A."/>
            <person name="Uohara A."/>
            <person name="Ohji S."/>
            <person name="Ichikawa N."/>
        </authorList>
    </citation>
    <scope>NUCLEOTIDE SEQUENCE [LARGE SCALE GENOMIC DNA]</scope>
    <source>
        <strain evidence="2 3">NBRC 106429</strain>
    </source>
</reference>
<evidence type="ECO:0000313" key="3">
    <source>
        <dbReference type="Proteomes" id="UP000321523"/>
    </source>
</evidence>
<dbReference type="EMBL" id="BJYZ01000003">
    <property type="protein sequence ID" value="GEO36932.1"/>
    <property type="molecule type" value="Genomic_DNA"/>
</dbReference>
<proteinExistence type="predicted"/>
<dbReference type="RefSeq" id="WP_084720463.1">
    <property type="nucleotide sequence ID" value="NZ_BJYZ01000003.1"/>
</dbReference>
<keyword evidence="1" id="KW-1133">Transmembrane helix</keyword>
<dbReference type="AlphaFoldDB" id="A0A512DKC5"/>
<keyword evidence="3" id="KW-1185">Reference proteome</keyword>
<feature type="transmembrane region" description="Helical" evidence="1">
    <location>
        <begin position="54"/>
        <end position="73"/>
    </location>
</feature>
<sequence length="170" mass="19003">MSQGFRTLVRRILSPVVSAVAVIYFVIDAVFLGVLKPLLNWLGRQPVLVRTGRWIASLGPYPSLILLGIPVVILEPLKPLGFYVMAIGHPIQGAAILAGAEVAKIVVVERLFRISRDKLLTIRWFALCYRLVTGWLARLRALPAWQAVVRAGRRIKARARDAIRWFRSAA</sequence>
<protein>
    <submittedName>
        <fullName evidence="2">Uncharacterized protein</fullName>
    </submittedName>
</protein>
<gene>
    <name evidence="2" type="ORF">SAE02_10800</name>
</gene>
<dbReference type="OrthoDB" id="7356231at2"/>
<keyword evidence="1" id="KW-0472">Membrane</keyword>
<accession>A0A512DKC5</accession>
<evidence type="ECO:0000256" key="1">
    <source>
        <dbReference type="SAM" id="Phobius"/>
    </source>
</evidence>
<comment type="caution">
    <text evidence="2">The sequence shown here is derived from an EMBL/GenBank/DDBJ whole genome shotgun (WGS) entry which is preliminary data.</text>
</comment>
<evidence type="ECO:0000313" key="2">
    <source>
        <dbReference type="EMBL" id="GEO36932.1"/>
    </source>
</evidence>
<organism evidence="2 3">
    <name type="scientific">Skermanella aerolata</name>
    <dbReference type="NCBI Taxonomy" id="393310"/>
    <lineage>
        <taxon>Bacteria</taxon>
        <taxon>Pseudomonadati</taxon>
        <taxon>Pseudomonadota</taxon>
        <taxon>Alphaproteobacteria</taxon>
        <taxon>Rhodospirillales</taxon>
        <taxon>Azospirillaceae</taxon>
        <taxon>Skermanella</taxon>
    </lineage>
</organism>